<comment type="similarity">
    <text evidence="3 9">Belongs to the RFT1 family.</text>
</comment>
<feature type="transmembrane region" description="Helical" evidence="9">
    <location>
        <begin position="234"/>
        <end position="252"/>
    </location>
</feature>
<evidence type="ECO:0000256" key="1">
    <source>
        <dbReference type="ARBA" id="ARBA00004477"/>
    </source>
</evidence>
<evidence type="ECO:0000256" key="9">
    <source>
        <dbReference type="RuleBase" id="RU365067"/>
    </source>
</evidence>
<evidence type="ECO:0000256" key="3">
    <source>
        <dbReference type="ARBA" id="ARBA00010288"/>
    </source>
</evidence>
<feature type="transmembrane region" description="Helical" evidence="9">
    <location>
        <begin position="50"/>
        <end position="72"/>
    </location>
</feature>
<dbReference type="AlphaFoldDB" id="A0AAW2PY93"/>
<comment type="function">
    <text evidence="8 9">Intramembrane glycolipid transporter that operates in the biosynthetic pathway of dolichol-linked oligosaccharides, the glycan precursors employed in protein asparagine (N)-glycosylation. The sequential addition of sugars to dolichol pyrophosphate produces dolichol-linked oligosaccharides containing fourteen sugars, including two GlcNAcs, nine mannoses and three glucoses. Once assembled, the oligosaccharide is transferred from the lipid to nascent proteins by oligosaccharyltransferases. The assembly of dolichol-linked oligosaccharides begins on the cytosolic side of the endoplasmic reticulum membrane and finishes in its lumen. RFT1 could mediate the translocation of the cytosolically oriented intermediate DolPP-GlcNAc2Man5, produced by ALG11, into the ER lumen where dolichol-linked oligosaccharides assembly continues. However, the intramembrane lipid transporter activity could not be confirmed in vitro.</text>
</comment>
<dbReference type="PANTHER" id="PTHR13117:SF5">
    <property type="entry name" value="PROTEIN RFT1 HOMOLOG"/>
    <property type="match status" value="1"/>
</dbReference>
<feature type="transmembrane region" description="Helical" evidence="9">
    <location>
        <begin position="264"/>
        <end position="290"/>
    </location>
</feature>
<protein>
    <recommendedName>
        <fullName evidence="9">Protein RFT1 homolog</fullName>
    </recommendedName>
</protein>
<feature type="transmembrane region" description="Helical" evidence="9">
    <location>
        <begin position="142"/>
        <end position="163"/>
    </location>
</feature>
<dbReference type="GO" id="GO:0006488">
    <property type="term" value="P:dolichol-linked oligosaccharide biosynthetic process"/>
    <property type="evidence" value="ECO:0007669"/>
    <property type="project" value="InterPro"/>
</dbReference>
<keyword evidence="6 9" id="KW-1133">Transmembrane helix</keyword>
<reference evidence="10" key="1">
    <citation type="submission" date="2020-06" db="EMBL/GenBank/DDBJ databases">
        <authorList>
            <person name="Li T."/>
            <person name="Hu X."/>
            <person name="Zhang T."/>
            <person name="Song X."/>
            <person name="Zhang H."/>
            <person name="Dai N."/>
            <person name="Sheng W."/>
            <person name="Hou X."/>
            <person name="Wei L."/>
        </authorList>
    </citation>
    <scope>NUCLEOTIDE SEQUENCE</scope>
    <source>
        <strain evidence="10">G02</strain>
        <tissue evidence="10">Leaf</tissue>
    </source>
</reference>
<comment type="subcellular location">
    <subcellularLocation>
        <location evidence="1 9">Endoplasmic reticulum membrane</location>
        <topology evidence="1 9">Multi-pass membrane protein</topology>
    </subcellularLocation>
</comment>
<keyword evidence="4 9" id="KW-0812">Transmembrane</keyword>
<proteinExistence type="inferred from homology"/>
<dbReference type="EMBL" id="JACGWJ010000016">
    <property type="protein sequence ID" value="KAL0360494.1"/>
    <property type="molecule type" value="Genomic_DNA"/>
</dbReference>
<comment type="pathway">
    <text evidence="2">Protein modification; protein glycosylation.</text>
</comment>
<dbReference type="GO" id="GO:0005789">
    <property type="term" value="C:endoplasmic reticulum membrane"/>
    <property type="evidence" value="ECO:0007669"/>
    <property type="project" value="UniProtKB-SubCell"/>
</dbReference>
<accession>A0AAW2PY93</accession>
<dbReference type="PANTHER" id="PTHR13117">
    <property type="entry name" value="ENDOPLASMIC RETICULUM MULTISPAN TRANSMEMBRANE PROTEIN-RELATED"/>
    <property type="match status" value="1"/>
</dbReference>
<organism evidence="10">
    <name type="scientific">Sesamum radiatum</name>
    <name type="common">Black benniseed</name>
    <dbReference type="NCBI Taxonomy" id="300843"/>
    <lineage>
        <taxon>Eukaryota</taxon>
        <taxon>Viridiplantae</taxon>
        <taxon>Streptophyta</taxon>
        <taxon>Embryophyta</taxon>
        <taxon>Tracheophyta</taxon>
        <taxon>Spermatophyta</taxon>
        <taxon>Magnoliopsida</taxon>
        <taxon>eudicotyledons</taxon>
        <taxon>Gunneridae</taxon>
        <taxon>Pentapetalae</taxon>
        <taxon>asterids</taxon>
        <taxon>lamiids</taxon>
        <taxon>Lamiales</taxon>
        <taxon>Pedaliaceae</taxon>
        <taxon>Sesamum</taxon>
    </lineage>
</organism>
<feature type="transmembrane region" description="Helical" evidence="9">
    <location>
        <begin position="6"/>
        <end position="23"/>
    </location>
</feature>
<evidence type="ECO:0000256" key="5">
    <source>
        <dbReference type="ARBA" id="ARBA00022824"/>
    </source>
</evidence>
<comment type="caution">
    <text evidence="9">Lacks conserved residue(s) required for the propagation of feature annotation.</text>
</comment>
<dbReference type="GO" id="GO:0034203">
    <property type="term" value="P:glycolipid translocation"/>
    <property type="evidence" value="ECO:0007669"/>
    <property type="project" value="TreeGrafter"/>
</dbReference>
<sequence>MQLYAVQFHLFVTCVLFLSREGFRRACMRADIKCDGASATGPNAAKLLKLAWMSFPLGILVTISACLFVFWWQGLSYSSPYGQAILINGFACVLELLAEPFYILSQNLVLLRLRLVAETVATLSRCIVTYILILKQPGMEKAIVFALSQVAYGASIFLGYWSYFLLFRVYKTSVLFPFSLANLHHVLSVDLSGSLVVRLVFLPFEESSYVTFARSASGEYEEKKKNLGRRLTDALKLVLLIGTSEAFLHAVATEDQLKRSNDSLLVFSLIYLVLNVLLIRSAGAIGLILANSLTTKRRSPSLAKSYASVSMLIEAGEDPRNYTWC</sequence>
<name>A0AAW2PY93_SESRA</name>
<evidence type="ECO:0000256" key="8">
    <source>
        <dbReference type="ARBA" id="ARBA00045912"/>
    </source>
</evidence>
<keyword evidence="5" id="KW-0256">Endoplasmic reticulum</keyword>
<dbReference type="Pfam" id="PF04506">
    <property type="entry name" value="Rft-1"/>
    <property type="match status" value="2"/>
</dbReference>
<gene>
    <name evidence="10" type="ORF">Sradi_3733900</name>
</gene>
<evidence type="ECO:0000256" key="7">
    <source>
        <dbReference type="ARBA" id="ARBA00023136"/>
    </source>
</evidence>
<evidence type="ECO:0000256" key="4">
    <source>
        <dbReference type="ARBA" id="ARBA00022692"/>
    </source>
</evidence>
<evidence type="ECO:0000313" key="10">
    <source>
        <dbReference type="EMBL" id="KAL0360494.1"/>
    </source>
</evidence>
<evidence type="ECO:0000256" key="2">
    <source>
        <dbReference type="ARBA" id="ARBA00004922"/>
    </source>
</evidence>
<keyword evidence="7 9" id="KW-0472">Membrane</keyword>
<reference evidence="10" key="2">
    <citation type="journal article" date="2024" name="Plant">
        <title>Genomic evolution and insights into agronomic trait innovations of Sesamum species.</title>
        <authorList>
            <person name="Miao H."/>
            <person name="Wang L."/>
            <person name="Qu L."/>
            <person name="Liu H."/>
            <person name="Sun Y."/>
            <person name="Le M."/>
            <person name="Wang Q."/>
            <person name="Wei S."/>
            <person name="Zheng Y."/>
            <person name="Lin W."/>
            <person name="Duan Y."/>
            <person name="Cao H."/>
            <person name="Xiong S."/>
            <person name="Wang X."/>
            <person name="Wei L."/>
            <person name="Li C."/>
            <person name="Ma Q."/>
            <person name="Ju M."/>
            <person name="Zhao R."/>
            <person name="Li G."/>
            <person name="Mu C."/>
            <person name="Tian Q."/>
            <person name="Mei H."/>
            <person name="Zhang T."/>
            <person name="Gao T."/>
            <person name="Zhang H."/>
        </authorList>
    </citation>
    <scope>NUCLEOTIDE SEQUENCE</scope>
    <source>
        <strain evidence="10">G02</strain>
    </source>
</reference>
<evidence type="ECO:0000256" key="6">
    <source>
        <dbReference type="ARBA" id="ARBA00022989"/>
    </source>
</evidence>
<feature type="transmembrane region" description="Helical" evidence="9">
    <location>
        <begin position="84"/>
        <end position="104"/>
    </location>
</feature>
<dbReference type="InterPro" id="IPR007594">
    <property type="entry name" value="RFT1"/>
</dbReference>
<comment type="caution">
    <text evidence="10">The sequence shown here is derived from an EMBL/GenBank/DDBJ whole genome shotgun (WGS) entry which is preliminary data.</text>
</comment>